<reference evidence="9" key="1">
    <citation type="submission" date="2020-12" db="EMBL/GenBank/DDBJ databases">
        <title>Metabolic potential, ecology and presence of endohyphal bacteria is reflected in genomic diversity of Mucoromycotina.</title>
        <authorList>
            <person name="Muszewska A."/>
            <person name="Okrasinska A."/>
            <person name="Steczkiewicz K."/>
            <person name="Drgas O."/>
            <person name="Orlowska M."/>
            <person name="Perlinska-Lenart U."/>
            <person name="Aleksandrzak-Piekarczyk T."/>
            <person name="Szatraj K."/>
            <person name="Zielenkiewicz U."/>
            <person name="Pilsyk S."/>
            <person name="Malc E."/>
            <person name="Mieczkowski P."/>
            <person name="Kruszewska J.S."/>
            <person name="Biernat P."/>
            <person name="Pawlowska J."/>
        </authorList>
    </citation>
    <scope>NUCLEOTIDE SEQUENCE</scope>
    <source>
        <strain evidence="9">WA0000017839</strain>
    </source>
</reference>
<feature type="transmembrane region" description="Helical" evidence="6">
    <location>
        <begin position="55"/>
        <end position="73"/>
    </location>
</feature>
<protein>
    <recommendedName>
        <fullName evidence="6">Reticulon-like protein</fullName>
    </recommendedName>
</protein>
<feature type="transmembrane region" description="Helical" evidence="6">
    <location>
        <begin position="129"/>
        <end position="151"/>
    </location>
</feature>
<dbReference type="PROSITE" id="PS50845">
    <property type="entry name" value="RETICULON"/>
    <property type="match status" value="1"/>
</dbReference>
<feature type="transmembrane region" description="Helical" evidence="6">
    <location>
        <begin position="163"/>
        <end position="196"/>
    </location>
</feature>
<comment type="caution">
    <text evidence="9">The sequence shown here is derived from an EMBL/GenBank/DDBJ whole genome shotgun (WGS) entry which is preliminary data.</text>
</comment>
<feature type="region of interest" description="Disordered" evidence="7">
    <location>
        <begin position="1"/>
        <end position="25"/>
    </location>
</feature>
<feature type="transmembrane region" description="Helical" evidence="6">
    <location>
        <begin position="79"/>
        <end position="98"/>
    </location>
</feature>
<dbReference type="InterPro" id="IPR003388">
    <property type="entry name" value="Reticulon"/>
</dbReference>
<feature type="domain" description="Reticulon" evidence="8">
    <location>
        <begin position="42"/>
        <end position="218"/>
    </location>
</feature>
<evidence type="ECO:0000256" key="5">
    <source>
        <dbReference type="ARBA" id="ARBA00023136"/>
    </source>
</evidence>
<gene>
    <name evidence="9" type="ORF">INT47_012047</name>
</gene>
<proteinExistence type="predicted"/>
<dbReference type="InterPro" id="IPR036259">
    <property type="entry name" value="MFS_trans_sf"/>
</dbReference>
<feature type="compositionally biased region" description="Polar residues" evidence="7">
    <location>
        <begin position="1"/>
        <end position="10"/>
    </location>
</feature>
<evidence type="ECO:0000256" key="2">
    <source>
        <dbReference type="ARBA" id="ARBA00022692"/>
    </source>
</evidence>
<dbReference type="EMBL" id="JAEPRD010000169">
    <property type="protein sequence ID" value="KAG2195503.1"/>
    <property type="molecule type" value="Genomic_DNA"/>
</dbReference>
<keyword evidence="2 6" id="KW-0812">Transmembrane</keyword>
<evidence type="ECO:0000313" key="9">
    <source>
        <dbReference type="EMBL" id="KAG2195503.1"/>
    </source>
</evidence>
<evidence type="ECO:0000256" key="4">
    <source>
        <dbReference type="ARBA" id="ARBA00022989"/>
    </source>
</evidence>
<keyword evidence="4 6" id="KW-1133">Transmembrane helix</keyword>
<dbReference type="OrthoDB" id="567788at2759"/>
<dbReference type="AlphaFoldDB" id="A0A8H7UX98"/>
<dbReference type="GO" id="GO:0005789">
    <property type="term" value="C:endoplasmic reticulum membrane"/>
    <property type="evidence" value="ECO:0007669"/>
    <property type="project" value="UniProtKB-SubCell"/>
</dbReference>
<keyword evidence="5 6" id="KW-0472">Membrane</keyword>
<dbReference type="Proteomes" id="UP000603453">
    <property type="component" value="Unassembled WGS sequence"/>
</dbReference>
<comment type="subcellular location">
    <subcellularLocation>
        <location evidence="1 6">Endoplasmic reticulum membrane</location>
        <topology evidence="1 6">Multi-pass membrane protein</topology>
    </subcellularLocation>
</comment>
<evidence type="ECO:0000256" key="3">
    <source>
        <dbReference type="ARBA" id="ARBA00022824"/>
    </source>
</evidence>
<dbReference type="Pfam" id="PF02453">
    <property type="entry name" value="Reticulon"/>
    <property type="match status" value="1"/>
</dbReference>
<keyword evidence="3 6" id="KW-0256">Endoplasmic reticulum</keyword>
<dbReference type="SUPFAM" id="SSF103473">
    <property type="entry name" value="MFS general substrate transporter"/>
    <property type="match status" value="1"/>
</dbReference>
<accession>A0A8H7UX98</accession>
<sequence>MTTIHTSKSTPLAGVSRDSTSQIKTKHHVQREQTAEFVKAEIFDILAWKNPTRSAFLFGCFIIGVYLTEYYSWFYLGSYTLTLIIGFNLIVVVVTHLCSKTTHDKLANNPYRQILEDRENRTFVNKKSVLHYVSMLVDILEMMLLALIDIVCVKDNKSSVKWLIISLISLLMSSFVSGTVIFTWAIVVAFVSLPIYSRNQALINARIQQLGGIVNARL</sequence>
<evidence type="ECO:0000256" key="7">
    <source>
        <dbReference type="SAM" id="MobiDB-lite"/>
    </source>
</evidence>
<keyword evidence="10" id="KW-1185">Reference proteome</keyword>
<evidence type="ECO:0000256" key="1">
    <source>
        <dbReference type="ARBA" id="ARBA00004477"/>
    </source>
</evidence>
<evidence type="ECO:0000259" key="8">
    <source>
        <dbReference type="PROSITE" id="PS50845"/>
    </source>
</evidence>
<organism evidence="9 10">
    <name type="scientific">Mucor saturninus</name>
    <dbReference type="NCBI Taxonomy" id="64648"/>
    <lineage>
        <taxon>Eukaryota</taxon>
        <taxon>Fungi</taxon>
        <taxon>Fungi incertae sedis</taxon>
        <taxon>Mucoromycota</taxon>
        <taxon>Mucoromycotina</taxon>
        <taxon>Mucoromycetes</taxon>
        <taxon>Mucorales</taxon>
        <taxon>Mucorineae</taxon>
        <taxon>Mucoraceae</taxon>
        <taxon>Mucor</taxon>
    </lineage>
</organism>
<evidence type="ECO:0000256" key="6">
    <source>
        <dbReference type="RuleBase" id="RU363132"/>
    </source>
</evidence>
<name>A0A8H7UX98_9FUNG</name>
<evidence type="ECO:0000313" key="10">
    <source>
        <dbReference type="Proteomes" id="UP000603453"/>
    </source>
</evidence>